<comment type="caution">
    <text evidence="2">The sequence shown here is derived from an EMBL/GenBank/DDBJ whole genome shotgun (WGS) entry which is preliminary data.</text>
</comment>
<dbReference type="PROSITE" id="PS51197">
    <property type="entry name" value="HTH_RRF2_2"/>
    <property type="match status" value="1"/>
</dbReference>
<dbReference type="GO" id="GO:0003700">
    <property type="term" value="F:DNA-binding transcription factor activity"/>
    <property type="evidence" value="ECO:0007669"/>
    <property type="project" value="TreeGrafter"/>
</dbReference>
<dbReference type="RefSeq" id="WP_177264871.1">
    <property type="nucleotide sequence ID" value="NZ_JACRWC010000100.1"/>
</dbReference>
<name>A0A923NDT4_9FIRM</name>
<dbReference type="PROSITE" id="PS01332">
    <property type="entry name" value="HTH_RRF2_1"/>
    <property type="match status" value="1"/>
</dbReference>
<dbReference type="InterPro" id="IPR036390">
    <property type="entry name" value="WH_DNA-bd_sf"/>
</dbReference>
<reference evidence="2" key="1">
    <citation type="submission" date="2020-08" db="EMBL/GenBank/DDBJ databases">
        <authorList>
            <person name="Liu C."/>
            <person name="Sun Q."/>
        </authorList>
    </citation>
    <scope>NUCLEOTIDE SEQUENCE</scope>
    <source>
        <strain evidence="2">BX16</strain>
    </source>
</reference>
<evidence type="ECO:0000256" key="1">
    <source>
        <dbReference type="ARBA" id="ARBA00023125"/>
    </source>
</evidence>
<evidence type="ECO:0000313" key="3">
    <source>
        <dbReference type="Proteomes" id="UP000644115"/>
    </source>
</evidence>
<gene>
    <name evidence="2" type="ORF">H8876_07765</name>
</gene>
<organism evidence="2 3">
    <name type="scientific">Lentihominibacter faecis</name>
    <dbReference type="NCBI Taxonomy" id="2764712"/>
    <lineage>
        <taxon>Bacteria</taxon>
        <taxon>Bacillati</taxon>
        <taxon>Bacillota</taxon>
        <taxon>Clostridia</taxon>
        <taxon>Peptostreptococcales</taxon>
        <taxon>Anaerovoracaceae</taxon>
        <taxon>Lentihominibacter</taxon>
    </lineage>
</organism>
<dbReference type="AlphaFoldDB" id="A0A923NDT4"/>
<dbReference type="GO" id="GO:0003677">
    <property type="term" value="F:DNA binding"/>
    <property type="evidence" value="ECO:0007669"/>
    <property type="project" value="UniProtKB-KW"/>
</dbReference>
<dbReference type="InterPro" id="IPR000944">
    <property type="entry name" value="Tscrpt_reg_Rrf2"/>
</dbReference>
<dbReference type="PANTHER" id="PTHR33221:SF5">
    <property type="entry name" value="HTH-TYPE TRANSCRIPTIONAL REGULATOR ISCR"/>
    <property type="match status" value="1"/>
</dbReference>
<dbReference type="InterPro" id="IPR036388">
    <property type="entry name" value="WH-like_DNA-bd_sf"/>
</dbReference>
<dbReference type="NCBIfam" id="TIGR00738">
    <property type="entry name" value="rrf2_super"/>
    <property type="match status" value="1"/>
</dbReference>
<keyword evidence="1" id="KW-0238">DNA-binding</keyword>
<evidence type="ECO:0000313" key="2">
    <source>
        <dbReference type="EMBL" id="MBC5999892.1"/>
    </source>
</evidence>
<dbReference type="Proteomes" id="UP000644115">
    <property type="component" value="Unassembled WGS sequence"/>
</dbReference>
<protein>
    <submittedName>
        <fullName evidence="2">Rrf2 family transcriptional regulator</fullName>
    </submittedName>
</protein>
<accession>A0A923NDT4</accession>
<dbReference type="Pfam" id="PF02082">
    <property type="entry name" value="Rrf2"/>
    <property type="match status" value="1"/>
</dbReference>
<keyword evidence="3" id="KW-1185">Reference proteome</keyword>
<dbReference type="Gene3D" id="1.10.10.10">
    <property type="entry name" value="Winged helix-like DNA-binding domain superfamily/Winged helix DNA-binding domain"/>
    <property type="match status" value="1"/>
</dbReference>
<dbReference type="GO" id="GO:0005829">
    <property type="term" value="C:cytosol"/>
    <property type="evidence" value="ECO:0007669"/>
    <property type="project" value="TreeGrafter"/>
</dbReference>
<dbReference type="InterPro" id="IPR030489">
    <property type="entry name" value="TR_Rrf2-type_CS"/>
</dbReference>
<proteinExistence type="predicted"/>
<dbReference type="PANTHER" id="PTHR33221">
    <property type="entry name" value="WINGED HELIX-TURN-HELIX TRANSCRIPTIONAL REGULATOR, RRF2 FAMILY"/>
    <property type="match status" value="1"/>
</dbReference>
<sequence length="145" mass="16247">MKVSTKGRYAIRVMLDLAVNNTGEYIPLKDVSERQGITLKYLEQIIILLKRSGYLKSSRGNGGGYKLAKAPKEYTIGDILRTTEGSLSPVACLEDDENMCPRSSMCTTINFWEGLDKVINDYVDSVTLQDLLDRQQELVGNDYSI</sequence>
<dbReference type="EMBL" id="JACRWC010000100">
    <property type="protein sequence ID" value="MBC5999892.1"/>
    <property type="molecule type" value="Genomic_DNA"/>
</dbReference>
<dbReference type="SUPFAM" id="SSF46785">
    <property type="entry name" value="Winged helix' DNA-binding domain"/>
    <property type="match status" value="1"/>
</dbReference>